<gene>
    <name evidence="3" type="ORF">QLQ12_43150</name>
</gene>
<dbReference type="InterPro" id="IPR000639">
    <property type="entry name" value="Epox_hydrolase-like"/>
</dbReference>
<evidence type="ECO:0000313" key="4">
    <source>
        <dbReference type="Proteomes" id="UP001241758"/>
    </source>
</evidence>
<dbReference type="InterPro" id="IPR050266">
    <property type="entry name" value="AB_hydrolase_sf"/>
</dbReference>
<organism evidence="3 4">
    <name type="scientific">Actinoplanes sandaracinus</name>
    <dbReference type="NCBI Taxonomy" id="3045177"/>
    <lineage>
        <taxon>Bacteria</taxon>
        <taxon>Bacillati</taxon>
        <taxon>Actinomycetota</taxon>
        <taxon>Actinomycetes</taxon>
        <taxon>Micromonosporales</taxon>
        <taxon>Micromonosporaceae</taxon>
        <taxon>Actinoplanes</taxon>
    </lineage>
</organism>
<dbReference type="Pfam" id="PF12697">
    <property type="entry name" value="Abhydrolase_6"/>
    <property type="match status" value="1"/>
</dbReference>
<feature type="domain" description="AB hydrolase-1" evidence="2">
    <location>
        <begin position="14"/>
        <end position="239"/>
    </location>
</feature>
<sequence>MTLAHDSAGSGPAVLLLHSTVCDRRMWDPQVPALTAAGYQVVRCDLHGYGDSPVPSTSFDEAADVAGLLTGLGIARAAVIGSSGGGRVALDVAARWPERVTALALLCTALRGHEASPELSAFSDREDALIEAGDVDGATDLNVDLWLGPEADEDTRDAVRAMQRHVFAVQLAAEEEGEPVRVELDLTRITAPALLVSGAHDLPDFREIAVHLAKLLPHARHTELDWAGHLPSLERPDLMNPLLLDFLRESQGQSQG</sequence>
<evidence type="ECO:0000313" key="3">
    <source>
        <dbReference type="EMBL" id="MDI6105401.1"/>
    </source>
</evidence>
<dbReference type="Proteomes" id="UP001241758">
    <property type="component" value="Unassembled WGS sequence"/>
</dbReference>
<accession>A0ABT6X064</accession>
<dbReference type="EMBL" id="JASCTH010000044">
    <property type="protein sequence ID" value="MDI6105401.1"/>
    <property type="molecule type" value="Genomic_DNA"/>
</dbReference>
<name>A0ABT6X064_9ACTN</name>
<dbReference type="InterPro" id="IPR000073">
    <property type="entry name" value="AB_hydrolase_1"/>
</dbReference>
<dbReference type="PANTHER" id="PTHR43798:SF31">
    <property type="entry name" value="AB HYDROLASE SUPERFAMILY PROTEIN YCLE"/>
    <property type="match status" value="1"/>
</dbReference>
<dbReference type="PRINTS" id="PR00111">
    <property type="entry name" value="ABHYDROLASE"/>
</dbReference>
<dbReference type="PRINTS" id="PR00412">
    <property type="entry name" value="EPOXHYDRLASE"/>
</dbReference>
<protein>
    <submittedName>
        <fullName evidence="3">Alpha/beta hydrolase</fullName>
    </submittedName>
</protein>
<proteinExistence type="predicted"/>
<dbReference type="Gene3D" id="3.40.50.1820">
    <property type="entry name" value="alpha/beta hydrolase"/>
    <property type="match status" value="1"/>
</dbReference>
<dbReference type="SUPFAM" id="SSF53474">
    <property type="entry name" value="alpha/beta-Hydrolases"/>
    <property type="match status" value="1"/>
</dbReference>
<dbReference type="PANTHER" id="PTHR43798">
    <property type="entry name" value="MONOACYLGLYCEROL LIPASE"/>
    <property type="match status" value="1"/>
</dbReference>
<comment type="caution">
    <text evidence="3">The sequence shown here is derived from an EMBL/GenBank/DDBJ whole genome shotgun (WGS) entry which is preliminary data.</text>
</comment>
<dbReference type="GO" id="GO:0016787">
    <property type="term" value="F:hydrolase activity"/>
    <property type="evidence" value="ECO:0007669"/>
    <property type="project" value="UniProtKB-KW"/>
</dbReference>
<reference evidence="3 4" key="1">
    <citation type="submission" date="2023-05" db="EMBL/GenBank/DDBJ databases">
        <title>Actinoplanes sp. NEAU-A12 genome sequencing.</title>
        <authorList>
            <person name="Wang Z.-S."/>
        </authorList>
    </citation>
    <scope>NUCLEOTIDE SEQUENCE [LARGE SCALE GENOMIC DNA]</scope>
    <source>
        <strain evidence="3 4">NEAU-A12</strain>
    </source>
</reference>
<evidence type="ECO:0000259" key="2">
    <source>
        <dbReference type="Pfam" id="PF12697"/>
    </source>
</evidence>
<keyword evidence="1 3" id="KW-0378">Hydrolase</keyword>
<evidence type="ECO:0000256" key="1">
    <source>
        <dbReference type="ARBA" id="ARBA00022801"/>
    </source>
</evidence>
<dbReference type="RefSeq" id="WP_282766863.1">
    <property type="nucleotide sequence ID" value="NZ_JASCTH010000044.1"/>
</dbReference>
<dbReference type="InterPro" id="IPR029058">
    <property type="entry name" value="AB_hydrolase_fold"/>
</dbReference>
<keyword evidence="4" id="KW-1185">Reference proteome</keyword>